<evidence type="ECO:0000313" key="4">
    <source>
        <dbReference type="Proteomes" id="UP000269721"/>
    </source>
</evidence>
<gene>
    <name evidence="3" type="ORF">BDK51DRAFT_50816</name>
</gene>
<proteinExistence type="predicted"/>
<reference evidence="4" key="1">
    <citation type="journal article" date="2018" name="Nat. Microbiol.">
        <title>Leveraging single-cell genomics to expand the fungal tree of life.</title>
        <authorList>
            <person name="Ahrendt S.R."/>
            <person name="Quandt C.A."/>
            <person name="Ciobanu D."/>
            <person name="Clum A."/>
            <person name="Salamov A."/>
            <person name="Andreopoulos B."/>
            <person name="Cheng J.F."/>
            <person name="Woyke T."/>
            <person name="Pelin A."/>
            <person name="Henrissat B."/>
            <person name="Reynolds N.K."/>
            <person name="Benny G.L."/>
            <person name="Smith M.E."/>
            <person name="James T.Y."/>
            <person name="Grigoriev I.V."/>
        </authorList>
    </citation>
    <scope>NUCLEOTIDE SEQUENCE [LARGE SCALE GENOMIC DNA]</scope>
</reference>
<feature type="compositionally biased region" description="Polar residues" evidence="1">
    <location>
        <begin position="83"/>
        <end position="98"/>
    </location>
</feature>
<dbReference type="Proteomes" id="UP000269721">
    <property type="component" value="Unassembled WGS sequence"/>
</dbReference>
<dbReference type="EMBL" id="KZ997492">
    <property type="protein sequence ID" value="RKO87344.1"/>
    <property type="molecule type" value="Genomic_DNA"/>
</dbReference>
<feature type="chain" id="PRO_5020929221" evidence="2">
    <location>
        <begin position="23"/>
        <end position="199"/>
    </location>
</feature>
<dbReference type="OrthoDB" id="5946976at2759"/>
<dbReference type="AlphaFoldDB" id="A0A4P9W532"/>
<evidence type="ECO:0000256" key="2">
    <source>
        <dbReference type="SAM" id="SignalP"/>
    </source>
</evidence>
<name>A0A4P9W532_9FUNG</name>
<evidence type="ECO:0000256" key="1">
    <source>
        <dbReference type="SAM" id="MobiDB-lite"/>
    </source>
</evidence>
<feature type="region of interest" description="Disordered" evidence="1">
    <location>
        <begin position="67"/>
        <end position="116"/>
    </location>
</feature>
<organism evidence="3 4">
    <name type="scientific">Blyttiomyces helicus</name>
    <dbReference type="NCBI Taxonomy" id="388810"/>
    <lineage>
        <taxon>Eukaryota</taxon>
        <taxon>Fungi</taxon>
        <taxon>Fungi incertae sedis</taxon>
        <taxon>Chytridiomycota</taxon>
        <taxon>Chytridiomycota incertae sedis</taxon>
        <taxon>Chytridiomycetes</taxon>
        <taxon>Chytridiomycetes incertae sedis</taxon>
        <taxon>Blyttiomyces</taxon>
    </lineage>
</organism>
<evidence type="ECO:0000313" key="3">
    <source>
        <dbReference type="EMBL" id="RKO87344.1"/>
    </source>
</evidence>
<accession>A0A4P9W532</accession>
<feature type="signal peptide" evidence="2">
    <location>
        <begin position="1"/>
        <end position="22"/>
    </location>
</feature>
<keyword evidence="2" id="KW-0732">Signal</keyword>
<sequence>MSLLNFIWLSGATATLFHSGIADGVVGYSGGIGWCCLVNERDMLEVIMKCGCVSMAIGLSESAASLPQASQHPKSPTIGARKTQVQVRPQKGHPTSTPAPELGQKHPPPSHHRRPHPVVPSSLFFTVFAARLWRNPTEDRRIRLLEADIKALCREWGVCSVRFAFVHRDEVLLARGFGEQDEKLDPVTADAIGSTTKLR</sequence>
<protein>
    <submittedName>
        <fullName evidence="3">Uncharacterized protein</fullName>
    </submittedName>
</protein>
<keyword evidence="4" id="KW-1185">Reference proteome</keyword>